<gene>
    <name evidence="6" type="ORF">IHE44_0006244</name>
    <name evidence="5" type="ORF">IHE44_013288</name>
</gene>
<evidence type="ECO:0000313" key="5">
    <source>
        <dbReference type="EMBL" id="KAG0132406.1"/>
    </source>
</evidence>
<comment type="similarity">
    <text evidence="1">Belongs to the TRAFAC class myosin-kinesin ATPase superfamily. Myosin family.</text>
</comment>
<dbReference type="GO" id="GO:0051015">
    <property type="term" value="F:actin filament binding"/>
    <property type="evidence" value="ECO:0007669"/>
    <property type="project" value="TreeGrafter"/>
</dbReference>
<dbReference type="PROSITE" id="PS50096">
    <property type="entry name" value="IQ"/>
    <property type="match status" value="1"/>
</dbReference>
<dbReference type="GO" id="GO:0031032">
    <property type="term" value="P:actomyosin structure organization"/>
    <property type="evidence" value="ECO:0007669"/>
    <property type="project" value="TreeGrafter"/>
</dbReference>
<comment type="caution">
    <text evidence="5">The sequence shown here is derived from an EMBL/GenBank/DDBJ whole genome shotgun (WGS) entry which is preliminary data.</text>
</comment>
<organism evidence="5">
    <name type="scientific">Lamprotornis superbus</name>
    <dbReference type="NCBI Taxonomy" id="245042"/>
    <lineage>
        <taxon>Eukaryota</taxon>
        <taxon>Metazoa</taxon>
        <taxon>Chordata</taxon>
        <taxon>Craniata</taxon>
        <taxon>Vertebrata</taxon>
        <taxon>Euteleostomi</taxon>
        <taxon>Archelosauria</taxon>
        <taxon>Archosauria</taxon>
        <taxon>Dinosauria</taxon>
        <taxon>Saurischia</taxon>
        <taxon>Theropoda</taxon>
        <taxon>Coelurosauria</taxon>
        <taxon>Aves</taxon>
        <taxon>Neognathae</taxon>
        <taxon>Neoaves</taxon>
        <taxon>Telluraves</taxon>
        <taxon>Australaves</taxon>
        <taxon>Passeriformes</taxon>
        <taxon>Sturnidae</taxon>
        <taxon>Lamprotornis</taxon>
    </lineage>
</organism>
<dbReference type="GO" id="GO:0005737">
    <property type="term" value="C:cytoplasm"/>
    <property type="evidence" value="ECO:0007669"/>
    <property type="project" value="TreeGrafter"/>
</dbReference>
<evidence type="ECO:0000256" key="1">
    <source>
        <dbReference type="PROSITE-ProRule" id="PRU00782"/>
    </source>
</evidence>
<dbReference type="SUPFAM" id="SSF52540">
    <property type="entry name" value="P-loop containing nucleoside triphosphate hydrolases"/>
    <property type="match status" value="1"/>
</dbReference>
<evidence type="ECO:0000259" key="4">
    <source>
        <dbReference type="PROSITE" id="PS51456"/>
    </source>
</evidence>
<dbReference type="EMBL" id="JADDUC010000008">
    <property type="protein sequence ID" value="KAG0132406.1"/>
    <property type="molecule type" value="Genomic_DNA"/>
</dbReference>
<protein>
    <recommendedName>
        <fullName evidence="4">Myosin motor domain-containing protein</fullName>
    </recommendedName>
</protein>
<keyword evidence="2" id="KW-0175">Coiled coil</keyword>
<dbReference type="PANTHER" id="PTHR45615">
    <property type="entry name" value="MYOSIN HEAVY CHAIN, NON-MUSCLE"/>
    <property type="match status" value="1"/>
</dbReference>
<comment type="caution">
    <text evidence="1">Lacks conserved residue(s) required for the propagation of feature annotation.</text>
</comment>
<dbReference type="InterPro" id="IPR027417">
    <property type="entry name" value="P-loop_NTPase"/>
</dbReference>
<feature type="compositionally biased region" description="Gly residues" evidence="3">
    <location>
        <begin position="1546"/>
        <end position="1561"/>
    </location>
</feature>
<name>A0A835P2T4_9PASS</name>
<sequence length="2285" mass="251306">MSFGRKQFLRFESASRAAEVLGCDVEELGTAVFKHHLRHILAQVTARGQPQAEDSTPGPKLTGVECVQGMASGLYEELFAAVVSLINSPRVPRQPQVLPGSPGAARRGLLWILDEEVLIPGSGDGSAFERLCSYFATKGPDQEGDGHLRRCEQTLHFEICHQLGTAPVRYDLTGWVSKAKFNLSAQNAIQVLQNSTVAALRELVQPRASAPLCCRALAGLDGRSQAALHRNACLRKTFASSFAAVRKRSVCAQIKLQADALTNLLRRSQLHFVHCLLPGMGGEGPVPRPPAPPDAAPQLDVVALRTQLEGTQLLDALRLHRVGKSRPCSGPCPSRLLLPVPGSALPLFAHHLLLTSRQGIPSLRNSPFRNPPQFLFLLFAGLQCSSSWSTHSSGWTCTNHNHSPCHGERELCRRSRSMSCVTRGAGVFLKPGVISRLEKQRDKLIAQKMTLLQAACKGFLSRQKFKRLKIQRLAIRCIQKNLLVFQAVRHWPWWQLLSHVRPLLSVNLAEEQLRAKEEELAALRRKLEKSEQACSELRQNTESLESKIIDLTTELSDERYKGDVTCQALDGERAERLRGTRELQELQSKHDQVQKKLESVEKQLEEAQQLVQLREMKISGSGGEDEWQLAEAQAACQVARDGAQRLRRRCQRLACELEDARVLAENQQSRSHELEKRQKKVGWECPGSDPRSAQHKEAEVARLEQQVAVLAGRVQELSTPGAMDTVPVLKKKLWDLEGSAAEQKKELERQTAAVDHLEQVLGGWGDWGCLSPPGTWSPGQHHPHPPGAVHHPWVFQVHERLELEIERMKQIHQKELEDKDEELEDMQKSCQKREPFQGSMFPGKCPSMSLGHSLGVQIRLWGRAEPLPRWRGCWGQCLRQLEMQLEQEHEQKQMVLHEKQDLEGLIGTLRRQTGEQFKRWRFCGFQQGKTLCRSGNKRGCVARGQHHQLVVSAPLMRIFPCNFSQLEESEAKCAEAQRSQQTAALELENLHTELESLSRSKTLSATDIAQIRELQTQVEDVKKEKQSLQEKLQAAQARAAQLEQCPAERSIVSRQEARIRDLESQLDFQAVQMKRFEVLVLRLRDSIIQMGEELEKAAESEARERENTRYYQRRMEEMKADMDELVQRELESSRRRMELVRGCSSRGLGGPMAMGGLLQLEPQTIEPKLSLRTLMFPLSMAGLGDWTVILLHGLGVPRLGMPGSAQAPHSDPPGAPGFAKPPPWLQLRQFQPAAKPALSEQSLSWVWRAAKIDSPSLSSPFPDSLFMLFLPVIQGKALLLSTLLEGQRLECGCSGCRDRSGFFLLYFWSCAFIFRSFLNVSYGDVSDGHSDIWGYLASAGERKGSPRLTSPSQLFHCSMGTGSVCTARGCCDIPGSRGIPQTGSLVPFSREYPVRSRDESWLPGRWLCLMNFVRRMGFEHFPSMFGNDGGRTWPCWTLFALAAHPGFPPWSWSSSSNKIWIPACSSSSFLSCCADTQSLPGQPQPPGVLRTRQTLSPGEEGGMDFQLGVNPGDLKPKPCSLFSSAGKEGTGAGKDGEGAGKDGTEFGKGGTGSGKGGTGAGKDGEGLGRREQGLGRVEQRLGRMEQNLGRMEKGLGRMEQSLGRVEQGLGAGMEQGFGTMGVRDKAVSGISLLRLLLGKDGLFSWRARSLLDGIPRGKPRLIQLDEALGGQGTIQDLPGPLLPLCTQHSSSTARGLAVNLRSEVGAVCASSRECHAPSRVPANPLMSPQLLSPSPPAPAFFQLLFPSRANVFEESKFLRNPSAAAAAHTPITRSSPHLTQAFNCANFVTSKLPENPASGWERAKRVSQHNHKQKYKENLFPGNPWARAGAQLRAAPCGFAGFQPSLSKLLSPCLGEIFNPGSLSAGINLSLLKSWFLAHQQSQSFALGQSLLQCEWENLVWKCIQNQAERIFYLLMIKYASVRSSELVRLVLLCMSDWFEGSSQSCCCQEGGNKKPALPSVRVSALSPGTKQRVSKVSNSSQGARSLVLGWALSVGVMQTVFSHLKLNHIGKIIPFLETIVGYGEKHEVSLWMRFGTAGMGNYPEDPRVTPVPCRSHSRGHQCGCHKVWVPRDVLGVAGGAPAQQHPLGCSLSSWGDPTSQGDPSSPQDILFAAPTAIPGDFCVCGQRKQQHQRVPRSRGDTVRPKRGCFFSCFDELRCSSPGARVPMCQLLCRGLSQIIPHLVTAATAISQLAASISAAPSSLPCDGLGAAERAPAQLQGLGISGASSGAGPHLVSPVQEQQLAELAEVRQVLQADLGTSIRRIADLQVALEGLRDSDDSDADR</sequence>
<reference evidence="6" key="3">
    <citation type="submission" date="2022-01" db="EMBL/GenBank/DDBJ databases">
        <authorList>
            <person name="Rubenstein D.R."/>
        </authorList>
    </citation>
    <scope>NUCLEOTIDE SEQUENCE</scope>
    <source>
        <strain evidence="6">SS15</strain>
        <tissue evidence="6">Liver</tissue>
    </source>
</reference>
<feature type="domain" description="Myosin motor" evidence="4">
    <location>
        <begin position="1"/>
        <end position="323"/>
    </location>
</feature>
<dbReference type="Gene3D" id="1.20.120.720">
    <property type="entry name" value="Myosin VI head, motor domain, U50 subdomain"/>
    <property type="match status" value="1"/>
</dbReference>
<feature type="coiled-coil region" evidence="2">
    <location>
        <begin position="798"/>
        <end position="833"/>
    </location>
</feature>
<keyword evidence="1" id="KW-0009">Actin-binding</keyword>
<dbReference type="PROSITE" id="PS51456">
    <property type="entry name" value="MYOSIN_MOTOR"/>
    <property type="match status" value="1"/>
</dbReference>
<dbReference type="InterPro" id="IPR001609">
    <property type="entry name" value="Myosin_head_motor_dom-like"/>
</dbReference>
<dbReference type="OrthoDB" id="2505895at2759"/>
<dbReference type="Pfam" id="PF00063">
    <property type="entry name" value="Myosin_head"/>
    <property type="match status" value="1"/>
</dbReference>
<dbReference type="GO" id="GO:0005524">
    <property type="term" value="F:ATP binding"/>
    <property type="evidence" value="ECO:0007669"/>
    <property type="project" value="InterPro"/>
</dbReference>
<evidence type="ECO:0000256" key="3">
    <source>
        <dbReference type="SAM" id="MobiDB-lite"/>
    </source>
</evidence>
<dbReference type="GO" id="GO:0016460">
    <property type="term" value="C:myosin II complex"/>
    <property type="evidence" value="ECO:0007669"/>
    <property type="project" value="TreeGrafter"/>
</dbReference>
<feature type="region of interest" description="Disordered" evidence="3">
    <location>
        <begin position="1480"/>
        <end position="1503"/>
    </location>
</feature>
<dbReference type="Proteomes" id="UP000618051">
    <property type="component" value="Unassembled WGS sequence"/>
</dbReference>
<feature type="coiled-coil region" evidence="2">
    <location>
        <begin position="1011"/>
        <end position="1072"/>
    </location>
</feature>
<feature type="compositionally biased region" description="Basic and acidic residues" evidence="3">
    <location>
        <begin position="1562"/>
        <end position="1577"/>
    </location>
</feature>
<dbReference type="PANTHER" id="PTHR45615:SF8">
    <property type="entry name" value="UNCONVENTIONAL MYOSIN-XVIIIB"/>
    <property type="match status" value="1"/>
</dbReference>
<evidence type="ECO:0000313" key="7">
    <source>
        <dbReference type="Proteomes" id="UP000618051"/>
    </source>
</evidence>
<keyword evidence="1" id="KW-0505">Motor protein</keyword>
<feature type="compositionally biased region" description="Basic and acidic residues" evidence="3">
    <location>
        <begin position="1534"/>
        <end position="1545"/>
    </location>
</feature>
<dbReference type="Gene3D" id="1.20.58.530">
    <property type="match status" value="1"/>
</dbReference>
<reference evidence="5" key="1">
    <citation type="submission" date="2020-10" db="EMBL/GenBank/DDBJ databases">
        <title>Feather gene expression reveals the developmental basis of iridescence in African starlings.</title>
        <authorList>
            <person name="Rubenstein D.R."/>
        </authorList>
    </citation>
    <scope>NUCLEOTIDE SEQUENCE</scope>
    <source>
        <strain evidence="5">SS15</strain>
        <tissue evidence="5">Liver</tissue>
    </source>
</reference>
<proteinExistence type="inferred from homology"/>
<evidence type="ECO:0000313" key="6">
    <source>
        <dbReference type="EMBL" id="KAI1233051.1"/>
    </source>
</evidence>
<keyword evidence="1" id="KW-0518">Myosin</keyword>
<evidence type="ECO:0000256" key="2">
    <source>
        <dbReference type="SAM" id="Coils"/>
    </source>
</evidence>
<dbReference type="Gene3D" id="1.20.5.4820">
    <property type="match status" value="1"/>
</dbReference>
<accession>A0A835P2T4</accession>
<dbReference type="GO" id="GO:0003774">
    <property type="term" value="F:cytoskeletal motor activity"/>
    <property type="evidence" value="ECO:0007669"/>
    <property type="project" value="InterPro"/>
</dbReference>
<dbReference type="GO" id="GO:0032982">
    <property type="term" value="C:myosin filament"/>
    <property type="evidence" value="ECO:0007669"/>
    <property type="project" value="TreeGrafter"/>
</dbReference>
<dbReference type="GO" id="GO:0016461">
    <property type="term" value="C:unconventional myosin complex"/>
    <property type="evidence" value="ECO:0007669"/>
    <property type="project" value="TreeGrafter"/>
</dbReference>
<reference evidence="6 7" key="2">
    <citation type="journal article" date="2021" name="J. Hered.">
        <title>Feather Gene Expression Elucidates the Developmental Basis of Plumage Iridescence in African Starlings.</title>
        <authorList>
            <person name="Rubenstein D.R."/>
            <person name="Corvelo A."/>
            <person name="MacManes M.D."/>
            <person name="Maia R."/>
            <person name="Narzisi G."/>
            <person name="Rousaki A."/>
            <person name="Vandenabeele P."/>
            <person name="Shawkey M.D."/>
            <person name="Solomon J."/>
        </authorList>
    </citation>
    <scope>NUCLEOTIDE SEQUENCE [LARGE SCALE GENOMIC DNA]</scope>
    <source>
        <strain evidence="6">SS15</strain>
    </source>
</reference>
<dbReference type="EMBL" id="JADDUC020000020">
    <property type="protein sequence ID" value="KAI1233051.1"/>
    <property type="molecule type" value="Genomic_DNA"/>
</dbReference>
<feature type="region of interest" description="Disordered" evidence="3">
    <location>
        <begin position="1517"/>
        <end position="1577"/>
    </location>
</feature>
<keyword evidence="7" id="KW-1185">Reference proteome</keyword>
<feature type="region of interest" description="Disordered" evidence="3">
    <location>
        <begin position="669"/>
        <end position="693"/>
    </location>
</feature>